<accession>A0ABZ0X649</accession>
<keyword evidence="1" id="KW-0808">Transferase</keyword>
<dbReference type="InterPro" id="IPR050065">
    <property type="entry name" value="GlmU-like"/>
</dbReference>
<protein>
    <submittedName>
        <fullName evidence="4">Nucleotidyltransferase family protein</fullName>
    </submittedName>
</protein>
<dbReference type="InterPro" id="IPR054790">
    <property type="entry name" value="MurU"/>
</dbReference>
<dbReference type="Gene3D" id="3.90.550.10">
    <property type="entry name" value="Spore Coat Polysaccharide Biosynthesis Protein SpsA, Chain A"/>
    <property type="match status" value="1"/>
</dbReference>
<organism evidence="4 5">
    <name type="scientific">Kangiella aquimarina</name>
    <dbReference type="NCBI Taxonomy" id="261965"/>
    <lineage>
        <taxon>Bacteria</taxon>
        <taxon>Pseudomonadati</taxon>
        <taxon>Pseudomonadota</taxon>
        <taxon>Gammaproteobacteria</taxon>
        <taxon>Kangiellales</taxon>
        <taxon>Kangiellaceae</taxon>
        <taxon>Kangiella</taxon>
    </lineage>
</organism>
<dbReference type="SUPFAM" id="SSF53448">
    <property type="entry name" value="Nucleotide-diphospho-sugar transferases"/>
    <property type="match status" value="1"/>
</dbReference>
<dbReference type="NCBIfam" id="NF045761">
    <property type="entry name" value="NAMPUrTaseMurU"/>
    <property type="match status" value="1"/>
</dbReference>
<dbReference type="CDD" id="cd06422">
    <property type="entry name" value="NTP_transferase_like_1"/>
    <property type="match status" value="1"/>
</dbReference>
<dbReference type="InterPro" id="IPR005835">
    <property type="entry name" value="NTP_transferase_dom"/>
</dbReference>
<evidence type="ECO:0000259" key="3">
    <source>
        <dbReference type="Pfam" id="PF00483"/>
    </source>
</evidence>
<evidence type="ECO:0000313" key="4">
    <source>
        <dbReference type="EMBL" id="WQG86038.1"/>
    </source>
</evidence>
<gene>
    <name evidence="4" type="ORF">SR900_03900</name>
</gene>
<dbReference type="Pfam" id="PF00483">
    <property type="entry name" value="NTP_transferase"/>
    <property type="match status" value="1"/>
</dbReference>
<dbReference type="PANTHER" id="PTHR43584:SF8">
    <property type="entry name" value="N-ACETYLMURAMATE ALPHA-1-PHOSPHATE URIDYLYLTRANSFERASE"/>
    <property type="match status" value="1"/>
</dbReference>
<keyword evidence="2" id="KW-0548">Nucleotidyltransferase</keyword>
<dbReference type="EMBL" id="CP140158">
    <property type="protein sequence ID" value="WQG86038.1"/>
    <property type="molecule type" value="Genomic_DNA"/>
</dbReference>
<keyword evidence="5" id="KW-1185">Reference proteome</keyword>
<evidence type="ECO:0000256" key="1">
    <source>
        <dbReference type="ARBA" id="ARBA00022679"/>
    </source>
</evidence>
<dbReference type="PANTHER" id="PTHR43584">
    <property type="entry name" value="NUCLEOTIDYL TRANSFERASE"/>
    <property type="match status" value="1"/>
</dbReference>
<dbReference type="RefSeq" id="WP_018624060.1">
    <property type="nucleotide sequence ID" value="NZ_CP140158.1"/>
</dbReference>
<feature type="domain" description="Nucleotidyl transferase" evidence="3">
    <location>
        <begin position="2"/>
        <end position="218"/>
    </location>
</feature>
<proteinExistence type="predicted"/>
<dbReference type="Proteomes" id="UP001324185">
    <property type="component" value="Chromosome"/>
</dbReference>
<reference evidence="4 5" key="1">
    <citation type="submission" date="2023-11" db="EMBL/GenBank/DDBJ databases">
        <title>MicrobeMod: A computational toolkit for identifying prokaryotic methylation and restriction-modification with nanopore sequencing.</title>
        <authorList>
            <person name="Crits-Christoph A."/>
            <person name="Kang S.C."/>
            <person name="Lee H."/>
            <person name="Ostrov N."/>
        </authorList>
    </citation>
    <scope>NUCLEOTIDE SEQUENCE [LARGE SCALE GENOMIC DNA]</scope>
    <source>
        <strain evidence="4 5">DSMZ 16071</strain>
    </source>
</reference>
<evidence type="ECO:0000313" key="5">
    <source>
        <dbReference type="Proteomes" id="UP001324185"/>
    </source>
</evidence>
<dbReference type="InterPro" id="IPR029044">
    <property type="entry name" value="Nucleotide-diphossugar_trans"/>
</dbReference>
<sequence length="234" mass="26537">MKAMILAAGRGERMRPLTDERPKPLLKVNGKALIEWHIEALKEAGIREIIINTSWLGDLIPEYLGDGAYWGVNLSFSPEEEALETAGGIRKALDFFEDQPFIVINGDVWTDMDYTRIAKAPENSAHIVLVPNPEHHPEGDFCVTEGGKVKSEGDPKLTFSGIGVYHPHIFKELPKDEAFPLGPLLRELMAQEEVTYDLYEGRWHDIGTPERLQKLNESFQRKLKTIEFNLENDK</sequence>
<evidence type="ECO:0000256" key="2">
    <source>
        <dbReference type="ARBA" id="ARBA00022695"/>
    </source>
</evidence>
<name>A0ABZ0X649_9GAMM</name>